<organism evidence="11 12">
    <name type="scientific">Irregularibacter muris</name>
    <dbReference type="NCBI Taxonomy" id="1796619"/>
    <lineage>
        <taxon>Bacteria</taxon>
        <taxon>Bacillati</taxon>
        <taxon>Bacillota</taxon>
        <taxon>Clostridia</taxon>
        <taxon>Eubacteriales</taxon>
        <taxon>Eubacteriaceae</taxon>
        <taxon>Irregularibacter</taxon>
    </lineage>
</organism>
<dbReference type="Gene3D" id="3.40.50.1470">
    <property type="entry name" value="Peptidyl-tRNA hydrolase"/>
    <property type="match status" value="1"/>
</dbReference>
<evidence type="ECO:0000313" key="11">
    <source>
        <dbReference type="EMBL" id="MCR1899014.1"/>
    </source>
</evidence>
<dbReference type="CDD" id="cd00462">
    <property type="entry name" value="PTH"/>
    <property type="match status" value="1"/>
</dbReference>
<comment type="similarity">
    <text evidence="5 8 10">Belongs to the PTH family.</text>
</comment>
<name>A0AAE3HHA6_9FIRM</name>
<evidence type="ECO:0000256" key="7">
    <source>
        <dbReference type="ARBA" id="ARBA00050038"/>
    </source>
</evidence>
<evidence type="ECO:0000256" key="10">
    <source>
        <dbReference type="RuleBase" id="RU004320"/>
    </source>
</evidence>
<protein>
    <recommendedName>
        <fullName evidence="7 8">Peptidyl-tRNA hydrolase</fullName>
        <shortName evidence="8">Pth</shortName>
        <ecNumber evidence="1 8">3.1.1.29</ecNumber>
    </recommendedName>
</protein>
<feature type="active site" description="Proton acceptor" evidence="8">
    <location>
        <position position="19"/>
    </location>
</feature>
<dbReference type="GO" id="GO:0005737">
    <property type="term" value="C:cytoplasm"/>
    <property type="evidence" value="ECO:0007669"/>
    <property type="project" value="UniProtKB-SubCell"/>
</dbReference>
<evidence type="ECO:0000256" key="3">
    <source>
        <dbReference type="ARBA" id="ARBA00022801"/>
    </source>
</evidence>
<dbReference type="PANTHER" id="PTHR17224:SF1">
    <property type="entry name" value="PEPTIDYL-TRNA HYDROLASE"/>
    <property type="match status" value="1"/>
</dbReference>
<dbReference type="RefSeq" id="WP_257530918.1">
    <property type="nucleotide sequence ID" value="NZ_JANKAS010000006.1"/>
</dbReference>
<dbReference type="PANTHER" id="PTHR17224">
    <property type="entry name" value="PEPTIDYL-TRNA HYDROLASE"/>
    <property type="match status" value="1"/>
</dbReference>
<comment type="caution">
    <text evidence="11">The sequence shown here is derived from an EMBL/GenBank/DDBJ whole genome shotgun (WGS) entry which is preliminary data.</text>
</comment>
<reference evidence="11" key="1">
    <citation type="submission" date="2022-07" db="EMBL/GenBank/DDBJ databases">
        <title>Enhanced cultured diversity of the mouse gut microbiota enables custom-made synthetic communities.</title>
        <authorList>
            <person name="Afrizal A."/>
        </authorList>
    </citation>
    <scope>NUCLEOTIDE SEQUENCE</scope>
    <source>
        <strain evidence="11">DSM 28593</strain>
    </source>
</reference>
<dbReference type="NCBIfam" id="TIGR00447">
    <property type="entry name" value="pth"/>
    <property type="match status" value="1"/>
</dbReference>
<dbReference type="InterPro" id="IPR036416">
    <property type="entry name" value="Pept_tRNA_hydro_sf"/>
</dbReference>
<feature type="binding site" evidence="8">
    <location>
        <position position="14"/>
    </location>
    <ligand>
        <name>tRNA</name>
        <dbReference type="ChEBI" id="CHEBI:17843"/>
    </ligand>
</feature>
<comment type="function">
    <text evidence="8">Hydrolyzes ribosome-free peptidyl-tRNAs (with 1 or more amino acids incorporated), which drop off the ribosome during protein synthesis, or as a result of ribosome stalling.</text>
</comment>
<evidence type="ECO:0000256" key="6">
    <source>
        <dbReference type="ARBA" id="ARBA00048707"/>
    </source>
</evidence>
<dbReference type="FunFam" id="3.40.50.1470:FF:000001">
    <property type="entry name" value="Peptidyl-tRNA hydrolase"/>
    <property type="match status" value="1"/>
</dbReference>
<dbReference type="AlphaFoldDB" id="A0AAE3HHA6"/>
<keyword evidence="4 8" id="KW-0694">RNA-binding</keyword>
<dbReference type="GO" id="GO:0072344">
    <property type="term" value="P:rescue of stalled ribosome"/>
    <property type="evidence" value="ECO:0007669"/>
    <property type="project" value="UniProtKB-UniRule"/>
</dbReference>
<feature type="site" description="Discriminates between blocked and unblocked aminoacyl-tRNA" evidence="8">
    <location>
        <position position="9"/>
    </location>
</feature>
<evidence type="ECO:0000256" key="5">
    <source>
        <dbReference type="ARBA" id="ARBA00038063"/>
    </source>
</evidence>
<evidence type="ECO:0000256" key="4">
    <source>
        <dbReference type="ARBA" id="ARBA00022884"/>
    </source>
</evidence>
<feature type="binding site" evidence="8">
    <location>
        <position position="66"/>
    </location>
    <ligand>
        <name>tRNA</name>
        <dbReference type="ChEBI" id="CHEBI:17843"/>
    </ligand>
</feature>
<keyword evidence="2 8" id="KW-0820">tRNA-binding</keyword>
<keyword evidence="8" id="KW-0963">Cytoplasm</keyword>
<feature type="binding site" evidence="8">
    <location>
        <position position="112"/>
    </location>
    <ligand>
        <name>tRNA</name>
        <dbReference type="ChEBI" id="CHEBI:17843"/>
    </ligand>
</feature>
<dbReference type="EC" id="3.1.1.29" evidence="1 8"/>
<keyword evidence="12" id="KW-1185">Reference proteome</keyword>
<comment type="subunit">
    <text evidence="8">Monomer.</text>
</comment>
<dbReference type="GO" id="GO:0000049">
    <property type="term" value="F:tRNA binding"/>
    <property type="evidence" value="ECO:0007669"/>
    <property type="project" value="UniProtKB-UniRule"/>
</dbReference>
<dbReference type="GO" id="GO:0004045">
    <property type="term" value="F:peptidyl-tRNA hydrolase activity"/>
    <property type="evidence" value="ECO:0007669"/>
    <property type="project" value="UniProtKB-UniRule"/>
</dbReference>
<dbReference type="PROSITE" id="PS01196">
    <property type="entry name" value="PEPT_TRNA_HYDROL_2"/>
    <property type="match status" value="1"/>
</dbReference>
<proteinExistence type="inferred from homology"/>
<dbReference type="InterPro" id="IPR001328">
    <property type="entry name" value="Pept_tRNA_hydro"/>
</dbReference>
<dbReference type="Proteomes" id="UP001205748">
    <property type="component" value="Unassembled WGS sequence"/>
</dbReference>
<evidence type="ECO:0000256" key="8">
    <source>
        <dbReference type="HAMAP-Rule" id="MF_00083"/>
    </source>
</evidence>
<gene>
    <name evidence="8 11" type="primary">pth</name>
    <name evidence="11" type="ORF">NSA47_08450</name>
</gene>
<feature type="binding site" evidence="8">
    <location>
        <position position="64"/>
    </location>
    <ligand>
        <name>tRNA</name>
        <dbReference type="ChEBI" id="CHEBI:17843"/>
    </ligand>
</feature>
<dbReference type="PROSITE" id="PS01195">
    <property type="entry name" value="PEPT_TRNA_HYDROL_1"/>
    <property type="match status" value="1"/>
</dbReference>
<dbReference type="GO" id="GO:0006515">
    <property type="term" value="P:protein quality control for misfolded or incompletely synthesized proteins"/>
    <property type="evidence" value="ECO:0007669"/>
    <property type="project" value="UniProtKB-UniRule"/>
</dbReference>
<dbReference type="HAMAP" id="MF_00083">
    <property type="entry name" value="Pept_tRNA_hydro_bact"/>
    <property type="match status" value="1"/>
</dbReference>
<dbReference type="InterPro" id="IPR018171">
    <property type="entry name" value="Pept_tRNA_hydro_CS"/>
</dbReference>
<comment type="catalytic activity">
    <reaction evidence="6 8 9">
        <text>an N-acyl-L-alpha-aminoacyl-tRNA + H2O = an N-acyl-L-amino acid + a tRNA + H(+)</text>
        <dbReference type="Rhea" id="RHEA:54448"/>
        <dbReference type="Rhea" id="RHEA-COMP:10123"/>
        <dbReference type="Rhea" id="RHEA-COMP:13883"/>
        <dbReference type="ChEBI" id="CHEBI:15377"/>
        <dbReference type="ChEBI" id="CHEBI:15378"/>
        <dbReference type="ChEBI" id="CHEBI:59874"/>
        <dbReference type="ChEBI" id="CHEBI:78442"/>
        <dbReference type="ChEBI" id="CHEBI:138191"/>
        <dbReference type="EC" id="3.1.1.29"/>
    </reaction>
</comment>
<sequence length="186" mass="20985">MQVIIGLGNPENRYNGTRHNIGFEVIDQFAETNNIEIKKTKHKALIGEGFVGGKKIMLVKPQTYMNLSGESVLDIVDYYDVPLENILVIYDDIDLEVGKMRIRSKGSAGTHNGMRSIVQLLQETEIPRLRMGIGRPEKQDLVSYVLGKFTPEERMELKDTLKKAGQAIEVFISKGVTEAMNQFNQK</sequence>
<comment type="function">
    <text evidence="8">Catalyzes the release of premature peptidyl moieties from peptidyl-tRNA molecules trapped in stalled 50S ribosomal subunits, and thus maintains levels of free tRNAs and 50S ribosomes.</text>
</comment>
<evidence type="ECO:0000256" key="9">
    <source>
        <dbReference type="RuleBase" id="RU000673"/>
    </source>
</evidence>
<dbReference type="EMBL" id="JANKAS010000006">
    <property type="protein sequence ID" value="MCR1899014.1"/>
    <property type="molecule type" value="Genomic_DNA"/>
</dbReference>
<evidence type="ECO:0000256" key="2">
    <source>
        <dbReference type="ARBA" id="ARBA00022555"/>
    </source>
</evidence>
<feature type="site" description="Stabilizes the basic form of H active site to accept a proton" evidence="8">
    <location>
        <position position="91"/>
    </location>
</feature>
<dbReference type="SUPFAM" id="SSF53178">
    <property type="entry name" value="Peptidyl-tRNA hydrolase-like"/>
    <property type="match status" value="1"/>
</dbReference>
<comment type="subcellular location">
    <subcellularLocation>
        <location evidence="8">Cytoplasm</location>
    </subcellularLocation>
</comment>
<accession>A0AAE3HHA6</accession>
<evidence type="ECO:0000313" key="12">
    <source>
        <dbReference type="Proteomes" id="UP001205748"/>
    </source>
</evidence>
<dbReference type="Pfam" id="PF01195">
    <property type="entry name" value="Pept_tRNA_hydro"/>
    <property type="match status" value="1"/>
</dbReference>
<evidence type="ECO:0000256" key="1">
    <source>
        <dbReference type="ARBA" id="ARBA00013260"/>
    </source>
</evidence>
<keyword evidence="3 8" id="KW-0378">Hydrolase</keyword>